<organism evidence="9 10">
    <name type="scientific">Cotesia congregata</name>
    <name type="common">Parasitoid wasp</name>
    <name type="synonym">Apanteles congregatus</name>
    <dbReference type="NCBI Taxonomy" id="51543"/>
    <lineage>
        <taxon>Eukaryota</taxon>
        <taxon>Metazoa</taxon>
        <taxon>Ecdysozoa</taxon>
        <taxon>Arthropoda</taxon>
        <taxon>Hexapoda</taxon>
        <taxon>Insecta</taxon>
        <taxon>Pterygota</taxon>
        <taxon>Neoptera</taxon>
        <taxon>Endopterygota</taxon>
        <taxon>Hymenoptera</taxon>
        <taxon>Apocrita</taxon>
        <taxon>Ichneumonoidea</taxon>
        <taxon>Braconidae</taxon>
        <taxon>Microgastrinae</taxon>
        <taxon>Cotesia</taxon>
    </lineage>
</organism>
<dbReference type="GO" id="GO:0032543">
    <property type="term" value="P:mitochondrial translation"/>
    <property type="evidence" value="ECO:0007669"/>
    <property type="project" value="TreeGrafter"/>
</dbReference>
<evidence type="ECO:0000313" key="9">
    <source>
        <dbReference type="EMBL" id="CAG5088451.1"/>
    </source>
</evidence>
<dbReference type="GO" id="GO:0005763">
    <property type="term" value="C:mitochondrial small ribosomal subunit"/>
    <property type="evidence" value="ECO:0007669"/>
    <property type="project" value="TreeGrafter"/>
</dbReference>
<evidence type="ECO:0000313" key="10">
    <source>
        <dbReference type="Proteomes" id="UP000786811"/>
    </source>
</evidence>
<accession>A0A8J2H9C3</accession>
<dbReference type="Pfam" id="PF00886">
    <property type="entry name" value="Ribosomal_S16"/>
    <property type="match status" value="1"/>
</dbReference>
<proteinExistence type="inferred from homology"/>
<comment type="subcellular location">
    <subcellularLocation>
        <location evidence="1">Mitochondrion</location>
    </subcellularLocation>
</comment>
<dbReference type="AlphaFoldDB" id="A0A8J2H9C3"/>
<dbReference type="PANTHER" id="PTHR12919">
    <property type="entry name" value="30S RIBOSOMAL PROTEIN S16"/>
    <property type="match status" value="1"/>
</dbReference>
<dbReference type="NCBIfam" id="TIGR00002">
    <property type="entry name" value="S16"/>
    <property type="match status" value="1"/>
</dbReference>
<evidence type="ECO:0000256" key="6">
    <source>
        <dbReference type="ARBA" id="ARBA00035263"/>
    </source>
</evidence>
<protein>
    <recommendedName>
        <fullName evidence="6">Small ribosomal subunit protein bS16m</fullName>
    </recommendedName>
    <alternativeName>
        <fullName evidence="7">28S ribosomal protein S16, mitochondrial</fullName>
    </alternativeName>
</protein>
<feature type="region of interest" description="Disordered" evidence="8">
    <location>
        <begin position="120"/>
        <end position="141"/>
    </location>
</feature>
<dbReference type="InterPro" id="IPR023803">
    <property type="entry name" value="Ribosomal_bS16_dom_sf"/>
</dbReference>
<comment type="caution">
    <text evidence="9">The sequence shown here is derived from an EMBL/GenBank/DDBJ whole genome shotgun (WGS) entry which is preliminary data.</text>
</comment>
<keyword evidence="10" id="KW-1185">Reference proteome</keyword>
<keyword evidence="4" id="KW-0496">Mitochondrion</keyword>
<evidence type="ECO:0000256" key="7">
    <source>
        <dbReference type="ARBA" id="ARBA00035438"/>
    </source>
</evidence>
<evidence type="ECO:0000256" key="1">
    <source>
        <dbReference type="ARBA" id="ARBA00004173"/>
    </source>
</evidence>
<keyword evidence="5" id="KW-0687">Ribonucleoprotein</keyword>
<gene>
    <name evidence="9" type="ORF">HICCMSTLAB_LOCUS4850</name>
</gene>
<dbReference type="FunFam" id="3.30.1320.10:FF:000004">
    <property type="entry name" value="28S ribosomal protein S16, mitochondrial"/>
    <property type="match status" value="1"/>
</dbReference>
<dbReference type="PANTHER" id="PTHR12919:SF20">
    <property type="entry name" value="SMALL RIBOSOMAL SUBUNIT PROTEIN BS16M"/>
    <property type="match status" value="1"/>
</dbReference>
<evidence type="ECO:0000256" key="2">
    <source>
        <dbReference type="ARBA" id="ARBA00006668"/>
    </source>
</evidence>
<dbReference type="SUPFAM" id="SSF54565">
    <property type="entry name" value="Ribosomal protein S16"/>
    <property type="match status" value="1"/>
</dbReference>
<keyword evidence="3" id="KW-0689">Ribosomal protein</keyword>
<dbReference type="InterPro" id="IPR000307">
    <property type="entry name" value="Ribosomal_bS16"/>
</dbReference>
<dbReference type="GO" id="GO:0003735">
    <property type="term" value="F:structural constituent of ribosome"/>
    <property type="evidence" value="ECO:0007669"/>
    <property type="project" value="InterPro"/>
</dbReference>
<sequence>MPRYPLHAASGTGLSFDFQRKTIRLARYGCANRPFYHIVVQPTVLEQRQPPIEQLGTFDPMANQYNERLVSLNLERIQYWLGQGNVSLSKSMKQLLGLSGFLPISPVTYINAWRSRRKTEEEEKKAALKKNEDSQKAEQSN</sequence>
<evidence type="ECO:0000256" key="8">
    <source>
        <dbReference type="SAM" id="MobiDB-lite"/>
    </source>
</evidence>
<name>A0A8J2H9C3_COTCN</name>
<evidence type="ECO:0000256" key="4">
    <source>
        <dbReference type="ARBA" id="ARBA00023128"/>
    </source>
</evidence>
<comment type="similarity">
    <text evidence="2">Belongs to the bacterial ribosomal protein bS16 family.</text>
</comment>
<evidence type="ECO:0000256" key="3">
    <source>
        <dbReference type="ARBA" id="ARBA00022980"/>
    </source>
</evidence>
<evidence type="ECO:0000256" key="5">
    <source>
        <dbReference type="ARBA" id="ARBA00023274"/>
    </source>
</evidence>
<dbReference type="GO" id="GO:0005743">
    <property type="term" value="C:mitochondrial inner membrane"/>
    <property type="evidence" value="ECO:0007669"/>
    <property type="project" value="UniProtKB-ARBA"/>
</dbReference>
<dbReference type="Proteomes" id="UP000786811">
    <property type="component" value="Unassembled WGS sequence"/>
</dbReference>
<dbReference type="Gene3D" id="3.30.1320.10">
    <property type="match status" value="1"/>
</dbReference>
<dbReference type="EMBL" id="CAJNRD030001119">
    <property type="protein sequence ID" value="CAG5088451.1"/>
    <property type="molecule type" value="Genomic_DNA"/>
</dbReference>
<reference evidence="9" key="1">
    <citation type="submission" date="2021-04" db="EMBL/GenBank/DDBJ databases">
        <authorList>
            <person name="Chebbi M.A.C M."/>
        </authorList>
    </citation>
    <scope>NUCLEOTIDE SEQUENCE</scope>
</reference>
<dbReference type="OrthoDB" id="407221at2759"/>